<evidence type="ECO:0000256" key="7">
    <source>
        <dbReference type="ARBA" id="ARBA00023136"/>
    </source>
</evidence>
<feature type="transmembrane region" description="Helical" evidence="8">
    <location>
        <begin position="141"/>
        <end position="164"/>
    </location>
</feature>
<feature type="transmembrane region" description="Helical" evidence="8">
    <location>
        <begin position="233"/>
        <end position="253"/>
    </location>
</feature>
<evidence type="ECO:0000256" key="4">
    <source>
        <dbReference type="ARBA" id="ARBA00022692"/>
    </source>
</evidence>
<evidence type="ECO:0000256" key="1">
    <source>
        <dbReference type="ARBA" id="ARBA00004141"/>
    </source>
</evidence>
<evidence type="ECO:0000256" key="8">
    <source>
        <dbReference type="SAM" id="Phobius"/>
    </source>
</evidence>
<feature type="transmembrane region" description="Helical" evidence="8">
    <location>
        <begin position="273"/>
        <end position="292"/>
    </location>
</feature>
<evidence type="ECO:0000313" key="9">
    <source>
        <dbReference type="EMBL" id="KAG2574552.1"/>
    </source>
</evidence>
<dbReference type="GO" id="GO:0008324">
    <property type="term" value="F:monoatomic cation transmembrane transporter activity"/>
    <property type="evidence" value="ECO:0007669"/>
    <property type="project" value="InterPro"/>
</dbReference>
<keyword evidence="4 8" id="KW-0812">Transmembrane</keyword>
<evidence type="ECO:0000256" key="6">
    <source>
        <dbReference type="ARBA" id="ARBA00023065"/>
    </source>
</evidence>
<dbReference type="GO" id="GO:0005886">
    <property type="term" value="C:plasma membrane"/>
    <property type="evidence" value="ECO:0007669"/>
    <property type="project" value="TreeGrafter"/>
</dbReference>
<keyword evidence="5 8" id="KW-1133">Transmembrane helix</keyword>
<sequence length="573" mass="62552">MQSIARTSNMAGAHKLGELLHRLHRCSVAVLDSATSLVCSLSKAYAQHQVTDRVARSRRALRCSAGQVWRRAARLSSLLVHVLYFAAISGAGWGLLTALKVRAPHRRPRGIDMLFTAVSAATVSSMSAVEMEVFSNGQLLVLTALMFIGGEVFVSLVGLASKWLELRKQIIRNRSRVDSHDDVELETPTVAAAGAEAADAYESWSIATTATEAEYSTPMVDAKMLRRNAVRSLFYVVLAILLVVHVVGAVAVAAYMRAAPGALRMLRRKALDVWTFAVFTTVSTFSSCGYMPTNENMIVFRRDVPLQLLLAPQALVGNTLFPPLLAACVWAAAAATGREDLAEVARKGREATGYYHLLPARWCWRLAGTVVGFIAVQAALVCAMEWGGALQGLSAGEKVSNALFLAVNSRHTGEATLDLSTLAPAVLVLFVLMMYLPPYTTWFPFDENTTTRDNSTGSQGIRFLKSTVLSQLSYLTVFVIAICITERRKLKEDPLNFNVLSIIVEVVSAYGNVGFSMGYSCSRQINPDQLCTDKWTGFAGRWSDSGKLILIIVMFFGRLKKFSMNGGKAWKLS</sequence>
<keyword evidence="10" id="KW-1185">Reference proteome</keyword>
<dbReference type="AlphaFoldDB" id="A0A8T0QN22"/>
<evidence type="ECO:0000256" key="2">
    <source>
        <dbReference type="ARBA" id="ARBA00010864"/>
    </source>
</evidence>
<dbReference type="Pfam" id="PF02386">
    <property type="entry name" value="TrkH"/>
    <property type="match status" value="1"/>
</dbReference>
<name>A0A8T0QN22_PANVG</name>
<evidence type="ECO:0000256" key="5">
    <source>
        <dbReference type="ARBA" id="ARBA00022989"/>
    </source>
</evidence>
<feature type="transmembrane region" description="Helical" evidence="8">
    <location>
        <begin position="78"/>
        <end position="99"/>
    </location>
</feature>
<organism evidence="9 10">
    <name type="scientific">Panicum virgatum</name>
    <name type="common">Blackwell switchgrass</name>
    <dbReference type="NCBI Taxonomy" id="38727"/>
    <lineage>
        <taxon>Eukaryota</taxon>
        <taxon>Viridiplantae</taxon>
        <taxon>Streptophyta</taxon>
        <taxon>Embryophyta</taxon>
        <taxon>Tracheophyta</taxon>
        <taxon>Spermatophyta</taxon>
        <taxon>Magnoliopsida</taxon>
        <taxon>Liliopsida</taxon>
        <taxon>Poales</taxon>
        <taxon>Poaceae</taxon>
        <taxon>PACMAD clade</taxon>
        <taxon>Panicoideae</taxon>
        <taxon>Panicodae</taxon>
        <taxon>Paniceae</taxon>
        <taxon>Panicinae</taxon>
        <taxon>Panicum</taxon>
        <taxon>Panicum sect. Hiantes</taxon>
    </lineage>
</organism>
<comment type="similarity">
    <text evidence="2">Belongs to the TrkH potassium transport family. HKT (TC 2.A.38.3) subfamily.</text>
</comment>
<protein>
    <submittedName>
        <fullName evidence="9">Uncharacterized protein</fullName>
    </submittedName>
</protein>
<dbReference type="InterPro" id="IPR003445">
    <property type="entry name" value="Cat_transpt"/>
</dbReference>
<comment type="caution">
    <text evidence="9">The sequence shown here is derived from an EMBL/GenBank/DDBJ whole genome shotgun (WGS) entry which is preliminary data.</text>
</comment>
<keyword evidence="7 8" id="KW-0472">Membrane</keyword>
<feature type="transmembrane region" description="Helical" evidence="8">
    <location>
        <begin position="468"/>
        <end position="485"/>
    </location>
</feature>
<dbReference type="GO" id="GO:0030001">
    <property type="term" value="P:metal ion transport"/>
    <property type="evidence" value="ECO:0007669"/>
    <property type="project" value="UniProtKB-ARBA"/>
</dbReference>
<dbReference type="Proteomes" id="UP000823388">
    <property type="component" value="Chromosome 7K"/>
</dbReference>
<keyword evidence="6" id="KW-0406">Ion transport</keyword>
<dbReference type="PANTHER" id="PTHR31064:SF38">
    <property type="entry name" value="CATION TRANSPORTER HKT1_4-RELATED"/>
    <property type="match status" value="1"/>
</dbReference>
<dbReference type="GO" id="GO:0098662">
    <property type="term" value="P:inorganic cation transmembrane transport"/>
    <property type="evidence" value="ECO:0007669"/>
    <property type="project" value="UniProtKB-ARBA"/>
</dbReference>
<feature type="transmembrane region" description="Helical" evidence="8">
    <location>
        <begin position="497"/>
        <end position="519"/>
    </location>
</feature>
<dbReference type="EMBL" id="CM029049">
    <property type="protein sequence ID" value="KAG2574552.1"/>
    <property type="molecule type" value="Genomic_DNA"/>
</dbReference>
<accession>A0A8T0QN22</accession>
<reference evidence="9" key="1">
    <citation type="submission" date="2020-05" db="EMBL/GenBank/DDBJ databases">
        <title>WGS assembly of Panicum virgatum.</title>
        <authorList>
            <person name="Lovell J.T."/>
            <person name="Jenkins J."/>
            <person name="Shu S."/>
            <person name="Juenger T.E."/>
            <person name="Schmutz J."/>
        </authorList>
    </citation>
    <scope>NUCLEOTIDE SEQUENCE</scope>
    <source>
        <strain evidence="9">AP13</strain>
    </source>
</reference>
<proteinExistence type="inferred from homology"/>
<comment type="subcellular location">
    <subcellularLocation>
        <location evidence="1">Membrane</location>
        <topology evidence="1">Multi-pass membrane protein</topology>
    </subcellularLocation>
</comment>
<evidence type="ECO:0000313" key="10">
    <source>
        <dbReference type="Proteomes" id="UP000823388"/>
    </source>
</evidence>
<dbReference type="InterPro" id="IPR051143">
    <property type="entry name" value="TrkH_K-transport"/>
</dbReference>
<gene>
    <name evidence="9" type="ORF">PVAP13_7KG416470</name>
</gene>
<dbReference type="OrthoDB" id="9999863at2759"/>
<keyword evidence="3" id="KW-0813">Transport</keyword>
<feature type="transmembrane region" description="Helical" evidence="8">
    <location>
        <begin position="419"/>
        <end position="436"/>
    </location>
</feature>
<dbReference type="PANTHER" id="PTHR31064">
    <property type="entry name" value="POTASSIUM TRANSPORT PROTEIN DDB_G0292412-RELATED"/>
    <property type="match status" value="1"/>
</dbReference>
<evidence type="ECO:0000256" key="3">
    <source>
        <dbReference type="ARBA" id="ARBA00022448"/>
    </source>
</evidence>